<evidence type="ECO:0000259" key="3">
    <source>
        <dbReference type="PROSITE" id="PS51737"/>
    </source>
</evidence>
<dbReference type="InterPro" id="IPR006119">
    <property type="entry name" value="Resolv_N"/>
</dbReference>
<evidence type="ECO:0000313" key="5">
    <source>
        <dbReference type="Proteomes" id="UP001056693"/>
    </source>
</evidence>
<dbReference type="Pfam" id="PF13408">
    <property type="entry name" value="Zn_ribbon_recom"/>
    <property type="match status" value="1"/>
</dbReference>
<protein>
    <submittedName>
        <fullName evidence="4">Recombinase</fullName>
    </submittedName>
</protein>
<dbReference type="Gene3D" id="3.90.1750.20">
    <property type="entry name" value="Putative Large Serine Recombinase, Chain B, Domain 2"/>
    <property type="match status" value="1"/>
</dbReference>
<sequence>MIMKVWLYYRLSRDEDAELNSLNNQRNILVEYANANNHEIVGESFDDNVSGMHFNREGISKIYEQVENKAIDAIIVKDLSRLGRHRTQTAMFIDYLREHDVRVLSVTENIDTSNEDDDLMIGFKGIFNDMYARDISKKIRAGYKQKQKNGIVITVPLGYFKDKNTNEIVIVEEEAEIVRKIFDLYLLGYGLKAIAKKLNDEGIKSPQYYQNKMYNKKLPSNKPEITGRYLWVNTTVKRILQNEFYIGTVTCHKTYTSKINHIRKALPEDEQFKHENFAPAIISKDKWEQVQFLLSSKRSNNVRASSSNPCHRYTGLIECGDCGCTFVCKKRKWKDKPDRIEYNCNGYHRYGKEHCTAHRIDEEYLDKLIYNELMSIKDEALSNYKSIESDVKKWMSNKGTVTNKLKQLNTSLEQRKSDQKKILLERIRDREHADIYTEMLEKCESDIQKLEYEIKSIQDYNSTIKKRKAEMKDSVQIIEEIIKEGAISDANLRLLVDKIIIFEKGKKLKIKIKLNAKFRKHKDCYDENGNLTESTFTA</sequence>
<organism evidence="4 5">
    <name type="scientific">Ruminococcus bromii</name>
    <dbReference type="NCBI Taxonomy" id="40518"/>
    <lineage>
        <taxon>Bacteria</taxon>
        <taxon>Bacillati</taxon>
        <taxon>Bacillota</taxon>
        <taxon>Clostridia</taxon>
        <taxon>Eubacteriales</taxon>
        <taxon>Oscillospiraceae</taxon>
        <taxon>Ruminococcus</taxon>
    </lineage>
</organism>
<comment type="caution">
    <text evidence="4">The sequence shown here is derived from an EMBL/GenBank/DDBJ whole genome shotgun (WGS) entry which is preliminary data.</text>
</comment>
<gene>
    <name evidence="4" type="ORF">E2N93_11155</name>
</gene>
<feature type="coiled-coil region" evidence="1">
    <location>
        <begin position="433"/>
        <end position="460"/>
    </location>
</feature>
<dbReference type="Pfam" id="PF00239">
    <property type="entry name" value="Resolvase"/>
    <property type="match status" value="1"/>
</dbReference>
<dbReference type="EMBL" id="SNUZ01000017">
    <property type="protein sequence ID" value="MCL3788533.1"/>
    <property type="molecule type" value="Genomic_DNA"/>
</dbReference>
<keyword evidence="1" id="KW-0175">Coiled coil</keyword>
<dbReference type="Pfam" id="PF07508">
    <property type="entry name" value="Recombinase"/>
    <property type="match status" value="1"/>
</dbReference>
<name>A0ABT0NJU5_9FIRM</name>
<evidence type="ECO:0000259" key="2">
    <source>
        <dbReference type="PROSITE" id="PS51736"/>
    </source>
</evidence>
<dbReference type="PANTHER" id="PTHR30461">
    <property type="entry name" value="DNA-INVERTASE FROM LAMBDOID PROPHAGE"/>
    <property type="match status" value="1"/>
</dbReference>
<feature type="domain" description="Resolvase/invertase-type recombinase catalytic" evidence="2">
    <location>
        <begin position="4"/>
        <end position="150"/>
    </location>
</feature>
<evidence type="ECO:0000256" key="1">
    <source>
        <dbReference type="SAM" id="Coils"/>
    </source>
</evidence>
<evidence type="ECO:0000313" key="4">
    <source>
        <dbReference type="EMBL" id="MCL3788533.1"/>
    </source>
</evidence>
<dbReference type="InterPro" id="IPR038109">
    <property type="entry name" value="DNA_bind_recomb_sf"/>
</dbReference>
<dbReference type="InterPro" id="IPR011109">
    <property type="entry name" value="DNA_bind_recombinase_dom"/>
</dbReference>
<reference evidence="4 5" key="1">
    <citation type="submission" date="2019-03" db="EMBL/GenBank/DDBJ databases">
        <authorList>
            <person name="Molinero N."/>
            <person name="Sanchez B."/>
            <person name="Walker A."/>
            <person name="Duncan S."/>
            <person name="Delgado S."/>
            <person name="Margolles A."/>
        </authorList>
    </citation>
    <scope>NUCLEOTIDE SEQUENCE [LARGE SCALE GENOMIC DNA]</scope>
    <source>
        <strain evidence="4 5">IPLA60002</strain>
    </source>
</reference>
<dbReference type="PROSITE" id="PS51736">
    <property type="entry name" value="RECOMBINASES_3"/>
    <property type="match status" value="1"/>
</dbReference>
<dbReference type="PROSITE" id="PS51737">
    <property type="entry name" value="RECOMBINASE_DNA_BIND"/>
    <property type="match status" value="1"/>
</dbReference>
<dbReference type="Proteomes" id="UP001056693">
    <property type="component" value="Unassembled WGS sequence"/>
</dbReference>
<dbReference type="SUPFAM" id="SSF53041">
    <property type="entry name" value="Resolvase-like"/>
    <property type="match status" value="1"/>
</dbReference>
<proteinExistence type="predicted"/>
<accession>A0ABT0NJU5</accession>
<dbReference type="SMART" id="SM00857">
    <property type="entry name" value="Resolvase"/>
    <property type="match status" value="1"/>
</dbReference>
<feature type="domain" description="Recombinase" evidence="3">
    <location>
        <begin position="156"/>
        <end position="300"/>
    </location>
</feature>
<dbReference type="InterPro" id="IPR036162">
    <property type="entry name" value="Resolvase-like_N_sf"/>
</dbReference>
<dbReference type="Gene3D" id="3.40.50.1390">
    <property type="entry name" value="Resolvase, N-terminal catalytic domain"/>
    <property type="match status" value="1"/>
</dbReference>
<keyword evidence="5" id="KW-1185">Reference proteome</keyword>
<dbReference type="InterPro" id="IPR025827">
    <property type="entry name" value="Zn_ribbon_recom_dom"/>
</dbReference>
<dbReference type="InterPro" id="IPR050639">
    <property type="entry name" value="SSR_resolvase"/>
</dbReference>
<dbReference type="PANTHER" id="PTHR30461:SF23">
    <property type="entry name" value="DNA RECOMBINASE-RELATED"/>
    <property type="match status" value="1"/>
</dbReference>